<dbReference type="AlphaFoldDB" id="A0A545ASK7"/>
<evidence type="ECO:0000313" key="2">
    <source>
        <dbReference type="Proteomes" id="UP000317982"/>
    </source>
</evidence>
<sequence>MRKPNPLSCTIYAGSLTWSGALTVAAIDEILDYLRSGTASGRMLELPPEDAYTENPGGYQNYKTGTDYTYLRWDAIDGIKVRARGEDQWPA</sequence>
<proteinExistence type="predicted"/>
<protein>
    <submittedName>
        <fullName evidence="1">Uncharacterized protein</fullName>
    </submittedName>
</protein>
<keyword evidence="2" id="KW-1185">Reference proteome</keyword>
<reference evidence="1 2" key="1">
    <citation type="submission" date="2019-07" db="EMBL/GenBank/DDBJ databases">
        <title>Cryptosporangium phraense sp. nov., isolated from plant litter.</title>
        <authorList>
            <person name="Suriyachadkun C."/>
        </authorList>
    </citation>
    <scope>NUCLEOTIDE SEQUENCE [LARGE SCALE GENOMIC DNA]</scope>
    <source>
        <strain evidence="1 2">A-T 5661</strain>
    </source>
</reference>
<gene>
    <name evidence="1" type="ORF">FL583_15420</name>
</gene>
<evidence type="ECO:0000313" key="1">
    <source>
        <dbReference type="EMBL" id="TQS44320.1"/>
    </source>
</evidence>
<dbReference type="RefSeq" id="WP_142705311.1">
    <property type="nucleotide sequence ID" value="NZ_VIRS01000009.1"/>
</dbReference>
<comment type="caution">
    <text evidence="1">The sequence shown here is derived from an EMBL/GenBank/DDBJ whole genome shotgun (WGS) entry which is preliminary data.</text>
</comment>
<dbReference type="InParanoid" id="A0A545ASK7"/>
<name>A0A545ASK7_9ACTN</name>
<dbReference type="Proteomes" id="UP000317982">
    <property type="component" value="Unassembled WGS sequence"/>
</dbReference>
<dbReference type="EMBL" id="VIRS01000009">
    <property type="protein sequence ID" value="TQS44320.1"/>
    <property type="molecule type" value="Genomic_DNA"/>
</dbReference>
<organism evidence="1 2">
    <name type="scientific">Cryptosporangium phraense</name>
    <dbReference type="NCBI Taxonomy" id="2593070"/>
    <lineage>
        <taxon>Bacteria</taxon>
        <taxon>Bacillati</taxon>
        <taxon>Actinomycetota</taxon>
        <taxon>Actinomycetes</taxon>
        <taxon>Cryptosporangiales</taxon>
        <taxon>Cryptosporangiaceae</taxon>
        <taxon>Cryptosporangium</taxon>
    </lineage>
</organism>
<accession>A0A545ASK7</accession>